<dbReference type="Gene3D" id="2.60.40.1260">
    <property type="entry name" value="Lamin Tail domain"/>
    <property type="match status" value="1"/>
</dbReference>
<accession>A0A287BM73</accession>
<feature type="domain" description="LTD" evidence="3">
    <location>
        <begin position="251"/>
        <end position="374"/>
    </location>
</feature>
<evidence type="ECO:0000313" key="4">
    <source>
        <dbReference type="Ensembl" id="ENSSSCP00000057271.3"/>
    </source>
</evidence>
<reference evidence="5" key="1">
    <citation type="submission" date="2009-11" db="EMBL/GenBank/DDBJ databases">
        <authorList>
            <consortium name="Porcine genome sequencing project"/>
        </authorList>
    </citation>
    <scope>NUCLEOTIDE SEQUENCE [LARGE SCALE GENOMIC DNA]</scope>
    <source>
        <strain evidence="5">Duroc</strain>
    </source>
</reference>
<gene>
    <name evidence="4 6" type="primary">LMNTD2</name>
</gene>
<keyword evidence="5" id="KW-1185">Reference proteome</keyword>
<dbReference type="SUPFAM" id="SSF74853">
    <property type="entry name" value="Lamin A/C globular tail domain"/>
    <property type="match status" value="1"/>
</dbReference>
<dbReference type="InParanoid" id="A0A287BM73"/>
<proteinExistence type="predicted"/>
<protein>
    <submittedName>
        <fullName evidence="4">Lamin tail domain containing 2</fullName>
    </submittedName>
</protein>
<dbReference type="PROSITE" id="PS51841">
    <property type="entry name" value="LTD"/>
    <property type="match status" value="1"/>
</dbReference>
<dbReference type="InterPro" id="IPR036415">
    <property type="entry name" value="Lamin_tail_dom_sf"/>
</dbReference>
<sequence length="530" mass="58930">MAPTSCQEAEEAEEKDLPALSDPPAGPPADHVAPACPQDTKPSFSVNLQVAPESLDPHTLRLLWKQWELEIQALRWAVQNHQDARRCRILQEVAGLPPERSSRSREKILQHQVQKLMLELKEQKEQAQLEEVHLEERLLQAGNTLQQLEAELQAFQKSCLLQLARSSWVGRILRSSTGSVEVVTAETLMDPSDFSESQPAPAAGEGFRLEDVDWNSIAHRYPNLFTDFEFNTDQKIPTCSILGPTQGEAGTYPRAQRPCPALPRPVGLKIAAVSRHQRFVRILNQSQEETADLGGFVLQQLVRDVPVCMYRFPPSTLLAPRHHITVWGEAPSNTKQQQRSSLGRRPVHFHSSRSCVTLLLNTQGEVLSQHQAPYSVAPDSRIYADNTDLSIDRCPFSEEAGPGAELTEQQPQLRNARKGRRLEARPRRGRPGTRVELPRLSTGQPLRQREVPARPEGVANRPELLPALPGESSVGSAAESGADGQERVCRKRVDRGCPMVALSVQSTAESRFGFRFLSCPPITADSLRPV</sequence>
<dbReference type="AlphaFoldDB" id="A0A287BM73"/>
<feature type="compositionally biased region" description="Low complexity" evidence="2">
    <location>
        <begin position="470"/>
        <end position="483"/>
    </location>
</feature>
<feature type="region of interest" description="Disordered" evidence="2">
    <location>
        <begin position="1"/>
        <end position="40"/>
    </location>
</feature>
<dbReference type="Bgee" id="ENSSSCG00000030137">
    <property type="expression patterns" value="Expressed in testis and 10 other cell types or tissues"/>
</dbReference>
<dbReference type="Proteomes" id="UP000008227">
    <property type="component" value="Chromosome 2"/>
</dbReference>
<dbReference type="PANTHER" id="PTHR19956:SF5">
    <property type="entry name" value="LAMIN TAIL DOMAIN-CONTAINING PROTEIN 2"/>
    <property type="match status" value="1"/>
</dbReference>
<reference evidence="4" key="4">
    <citation type="submission" date="2025-09" db="UniProtKB">
        <authorList>
            <consortium name="Ensembl"/>
        </authorList>
    </citation>
    <scope>IDENTIFICATION</scope>
</reference>
<feature type="region of interest" description="Disordered" evidence="2">
    <location>
        <begin position="393"/>
        <end position="483"/>
    </location>
</feature>
<dbReference type="PaxDb" id="9823-ENSSSCP00000024672"/>
<name>A0A287BM73_PIG</name>
<feature type="coiled-coil region" evidence="1">
    <location>
        <begin position="106"/>
        <end position="158"/>
    </location>
</feature>
<reference evidence="4" key="2">
    <citation type="journal article" date="2020" name="Gigascience">
        <title>An improved pig reference genome sequence to enable pig genetics and genomics research.</title>
        <authorList>
            <person name="Warr A."/>
            <person name="Affara N."/>
            <person name="Aken B."/>
            <person name="Beiki H."/>
            <person name="Bickhart D.M."/>
            <person name="Billis K."/>
            <person name="Chow W."/>
            <person name="Eory L."/>
            <person name="Finlayson H.A."/>
            <person name="Flicek P."/>
            <person name="Giron C.G."/>
            <person name="Griffin D.K."/>
            <person name="Hall R."/>
            <person name="Hannum G."/>
            <person name="Hourlier T."/>
            <person name="Howe K."/>
            <person name="Hume D.A."/>
            <person name="Izuogu O."/>
            <person name="Kim K."/>
            <person name="Koren S."/>
            <person name="Liu H."/>
            <person name="Manchanda N."/>
            <person name="Martin F.J."/>
            <person name="Nonneman D.J."/>
            <person name="O'Connor R.E."/>
            <person name="Phillippy A.M."/>
            <person name="Rohrer G.A."/>
            <person name="Rosen B.D."/>
            <person name="Rund L.A."/>
            <person name="Sargent C.A."/>
            <person name="Schook L.B."/>
            <person name="Schroeder S.G."/>
            <person name="Schwartz A.S."/>
            <person name="Skinner B.M."/>
            <person name="Talbot R."/>
            <person name="Tseng E."/>
            <person name="Tuggle C.K."/>
            <person name="Watson M."/>
            <person name="Smith T.P.L."/>
            <person name="Archibald A.L."/>
        </authorList>
    </citation>
    <scope>NUCLEOTIDE SEQUENCE [LARGE SCALE GENOMIC DNA]</scope>
    <source>
        <strain evidence="4">Duroc</strain>
    </source>
</reference>
<dbReference type="InterPro" id="IPR001322">
    <property type="entry name" value="Lamin_tail_dom"/>
</dbReference>
<evidence type="ECO:0000259" key="3">
    <source>
        <dbReference type="PROSITE" id="PS51841"/>
    </source>
</evidence>
<dbReference type="PANTHER" id="PTHR19956">
    <property type="entry name" value="LAMIN TAIL DOMAIN-CONTAINING PROTEIN 2"/>
    <property type="match status" value="1"/>
</dbReference>
<dbReference type="STRING" id="9823.ENSSSCP00000057271"/>
<dbReference type="VGNC" id="VGNC:89763">
    <property type="gene designation" value="LMNTD2"/>
</dbReference>
<evidence type="ECO:0000256" key="2">
    <source>
        <dbReference type="SAM" id="MobiDB-lite"/>
    </source>
</evidence>
<organism evidence="4 5">
    <name type="scientific">Sus scrofa</name>
    <name type="common">Pig</name>
    <dbReference type="NCBI Taxonomy" id="9823"/>
    <lineage>
        <taxon>Eukaryota</taxon>
        <taxon>Metazoa</taxon>
        <taxon>Chordata</taxon>
        <taxon>Craniata</taxon>
        <taxon>Vertebrata</taxon>
        <taxon>Euteleostomi</taxon>
        <taxon>Mammalia</taxon>
        <taxon>Eutheria</taxon>
        <taxon>Laurasiatheria</taxon>
        <taxon>Artiodactyla</taxon>
        <taxon>Suina</taxon>
        <taxon>Suidae</taxon>
        <taxon>Sus</taxon>
    </lineage>
</organism>
<dbReference type="InterPro" id="IPR052877">
    <property type="entry name" value="Lamin_tail_domain"/>
</dbReference>
<evidence type="ECO:0000256" key="1">
    <source>
        <dbReference type="SAM" id="Coils"/>
    </source>
</evidence>
<dbReference type="GeneTree" id="ENSGT00390000012150"/>
<evidence type="ECO:0000313" key="5">
    <source>
        <dbReference type="Proteomes" id="UP000008227"/>
    </source>
</evidence>
<evidence type="ECO:0000313" key="6">
    <source>
        <dbReference type="VGNC" id="VGNC:89763"/>
    </source>
</evidence>
<dbReference type="Pfam" id="PF00932">
    <property type="entry name" value="LTD"/>
    <property type="match status" value="1"/>
</dbReference>
<dbReference type="eggNOG" id="KOG0977">
    <property type="taxonomic scope" value="Eukaryota"/>
</dbReference>
<dbReference type="Ensembl" id="ENSSSCT00000054138.3">
    <property type="protein sequence ID" value="ENSSSCP00000057271.3"/>
    <property type="gene ID" value="ENSSSCG00000030137.4"/>
</dbReference>
<reference evidence="4" key="3">
    <citation type="submission" date="2025-08" db="UniProtKB">
        <authorList>
            <consortium name="Ensembl"/>
        </authorList>
    </citation>
    <scope>IDENTIFICATION</scope>
</reference>
<keyword evidence="1" id="KW-0175">Coiled coil</keyword>